<name>K2RGR8_MACPH</name>
<organism evidence="2 3">
    <name type="scientific">Macrophomina phaseolina (strain MS6)</name>
    <name type="common">Charcoal rot fungus</name>
    <dbReference type="NCBI Taxonomy" id="1126212"/>
    <lineage>
        <taxon>Eukaryota</taxon>
        <taxon>Fungi</taxon>
        <taxon>Dikarya</taxon>
        <taxon>Ascomycota</taxon>
        <taxon>Pezizomycotina</taxon>
        <taxon>Dothideomycetes</taxon>
        <taxon>Dothideomycetes incertae sedis</taxon>
        <taxon>Botryosphaeriales</taxon>
        <taxon>Botryosphaeriaceae</taxon>
        <taxon>Macrophomina</taxon>
    </lineage>
</organism>
<evidence type="ECO:0000313" key="2">
    <source>
        <dbReference type="EMBL" id="EKG13793.1"/>
    </source>
</evidence>
<accession>K2RGR8</accession>
<comment type="caution">
    <text evidence="2">The sequence shown here is derived from an EMBL/GenBank/DDBJ whole genome shotgun (WGS) entry which is preliminary data.</text>
</comment>
<dbReference type="Proteomes" id="UP000007129">
    <property type="component" value="Unassembled WGS sequence"/>
</dbReference>
<dbReference type="STRING" id="1126212.K2RGR8"/>
<feature type="compositionally biased region" description="Low complexity" evidence="1">
    <location>
        <begin position="110"/>
        <end position="129"/>
    </location>
</feature>
<feature type="region of interest" description="Disordered" evidence="1">
    <location>
        <begin position="242"/>
        <end position="262"/>
    </location>
</feature>
<protein>
    <submittedName>
        <fullName evidence="2">Uncharacterized protein</fullName>
    </submittedName>
</protein>
<feature type="compositionally biased region" description="Basic and acidic residues" evidence="1">
    <location>
        <begin position="15"/>
        <end position="31"/>
    </location>
</feature>
<feature type="compositionally biased region" description="Polar residues" evidence="1">
    <location>
        <begin position="96"/>
        <end position="105"/>
    </location>
</feature>
<dbReference type="HOGENOM" id="CLU_016938_0_0_1"/>
<proteinExistence type="predicted"/>
<feature type="region of interest" description="Disordered" evidence="1">
    <location>
        <begin position="716"/>
        <end position="765"/>
    </location>
</feature>
<dbReference type="AlphaFoldDB" id="K2RGR8"/>
<dbReference type="InterPro" id="IPR016024">
    <property type="entry name" value="ARM-type_fold"/>
</dbReference>
<dbReference type="InParanoid" id="K2RGR8"/>
<dbReference type="VEuPathDB" id="FungiDB:MPH_09031"/>
<reference evidence="2 3" key="1">
    <citation type="journal article" date="2012" name="BMC Genomics">
        <title>Tools to kill: Genome of one of the most destructive plant pathogenic fungi Macrophomina phaseolina.</title>
        <authorList>
            <person name="Islam M.S."/>
            <person name="Haque M.S."/>
            <person name="Islam M.M."/>
            <person name="Emdad E.M."/>
            <person name="Halim A."/>
            <person name="Hossen Q.M.M."/>
            <person name="Hossain M.Z."/>
            <person name="Ahmed B."/>
            <person name="Rahim S."/>
            <person name="Rahman M.S."/>
            <person name="Alam M.M."/>
            <person name="Hou S."/>
            <person name="Wan X."/>
            <person name="Saito J.A."/>
            <person name="Alam M."/>
        </authorList>
    </citation>
    <scope>NUCLEOTIDE SEQUENCE [LARGE SCALE GENOMIC DNA]</scope>
    <source>
        <strain evidence="2 3">MS6</strain>
    </source>
</reference>
<sequence>MKRNGNITNFFKPFTEPKETRALSEERRERGSSFPSLSVLDSDRRPRWPSIDQTKERPVPLSTRHRDILSPTPPPPLETKPTPAPQPPTGVYPPQNDMTNRNTGSVEPGSSFNSSFSSLPQQSQSSTSSKRVVKDGVPLVRTSDSEEEDSDSELEDLTTILNKKRRAQALPENPNPTMKPKRDREGPGSAYDLRSHFKRAPPKREFKSIVAPTRKYKISLSDLVTQRQKGLDSEARVLEAQRQAEEAERAAEESKAKSKISKEGLRAALGDAEGVERTFNALQRTEVLETDQVWRFFEKNDETVAPARPQFPAPCLSEEGWQRRLIDPSTRDGIFISGIVKSRIYKQPLPDELLIWMIDDLCQSRKEELTNAYFGILESSTPQLRKILTRQAISDLFRRLGAREEAVSFSSELPEILPDEVNPHEPKKALPHGSSQLIGLLRRAAPFLETTVIEYTLEVLIRLSFDDSTRQDGDIQWQCQEAIAAMLDALSSEDEPEVLRRVSQTLFQSFRNHGPKEDKFVNHVLQAQLVQAIPSITRREATFQRRLALAFFLDSPKPLTLSLTAPGILPAILQSLVHNPLFRFSRGTDYADVTAAFTLLDIAIDSGFSDRAFASTLRSIDRRTRDIAARQLREAARAAEDEFNLGVDALTATIRRIMGQIRGSGTESVRMSEAKGAMERLVYRLESSVRTREKSGTDIFATDARRSAGLMESWVGGTAGSRISSSGGGKGGGGIEEVNRNAPDEEEHGKVKREPDGEGAEEVAT</sequence>
<dbReference type="OrthoDB" id="5350396at2759"/>
<feature type="compositionally biased region" description="Basic and acidic residues" evidence="1">
    <location>
        <begin position="53"/>
        <end position="68"/>
    </location>
</feature>
<dbReference type="SUPFAM" id="SSF48371">
    <property type="entry name" value="ARM repeat"/>
    <property type="match status" value="1"/>
</dbReference>
<feature type="region of interest" description="Disordered" evidence="1">
    <location>
        <begin position="1"/>
        <end position="206"/>
    </location>
</feature>
<dbReference type="eggNOG" id="ENOG502SAE9">
    <property type="taxonomic scope" value="Eukaryota"/>
</dbReference>
<gene>
    <name evidence="2" type="ORF">MPH_09031</name>
</gene>
<evidence type="ECO:0000313" key="3">
    <source>
        <dbReference type="Proteomes" id="UP000007129"/>
    </source>
</evidence>
<feature type="compositionally biased region" description="Acidic residues" evidence="1">
    <location>
        <begin position="145"/>
        <end position="156"/>
    </location>
</feature>
<feature type="compositionally biased region" description="Gly residues" evidence="1">
    <location>
        <begin position="726"/>
        <end position="735"/>
    </location>
</feature>
<feature type="compositionally biased region" description="Basic and acidic residues" evidence="1">
    <location>
        <begin position="737"/>
        <end position="756"/>
    </location>
</feature>
<evidence type="ECO:0000256" key="1">
    <source>
        <dbReference type="SAM" id="MobiDB-lite"/>
    </source>
</evidence>
<dbReference type="EMBL" id="AHHD01000385">
    <property type="protein sequence ID" value="EKG13793.1"/>
    <property type="molecule type" value="Genomic_DNA"/>
</dbReference>
<feature type="compositionally biased region" description="Pro residues" evidence="1">
    <location>
        <begin position="71"/>
        <end position="91"/>
    </location>
</feature>